<comment type="caution">
    <text evidence="2">The sequence shown here is derived from an EMBL/GenBank/DDBJ whole genome shotgun (WGS) entry which is preliminary data.</text>
</comment>
<evidence type="ECO:0000256" key="1">
    <source>
        <dbReference type="SAM" id="Phobius"/>
    </source>
</evidence>
<keyword evidence="1" id="KW-0472">Membrane</keyword>
<feature type="transmembrane region" description="Helical" evidence="1">
    <location>
        <begin position="12"/>
        <end position="32"/>
    </location>
</feature>
<reference evidence="2 3" key="1">
    <citation type="submission" date="2018-06" db="EMBL/GenBank/DDBJ databases">
        <authorList>
            <consortium name="Pathogen Informatics"/>
            <person name="Doyle S."/>
        </authorList>
    </citation>
    <scope>NUCLEOTIDE SEQUENCE [LARGE SCALE GENOMIC DNA]</scope>
    <source>
        <strain evidence="2 3">NCTC10254</strain>
    </source>
</reference>
<protein>
    <submittedName>
        <fullName evidence="2">Uncharacterized protein</fullName>
    </submittedName>
</protein>
<feature type="transmembrane region" description="Helical" evidence="1">
    <location>
        <begin position="82"/>
        <end position="104"/>
    </location>
</feature>
<accession>A0A8B4H7Q6</accession>
<proteinExistence type="predicted"/>
<evidence type="ECO:0000313" key="2">
    <source>
        <dbReference type="EMBL" id="SPW28485.1"/>
    </source>
</evidence>
<keyword evidence="1" id="KW-1133">Transmembrane helix</keyword>
<feature type="transmembrane region" description="Helical" evidence="1">
    <location>
        <begin position="110"/>
        <end position="127"/>
    </location>
</feature>
<dbReference type="AlphaFoldDB" id="A0A8B4H7Q6"/>
<dbReference type="EMBL" id="UARK01000011">
    <property type="protein sequence ID" value="SPW28485.1"/>
    <property type="molecule type" value="Genomic_DNA"/>
</dbReference>
<name>A0A8B4H7Q6_9CORY</name>
<organism evidence="2 3">
    <name type="scientific">Corynebacterium matruchotii</name>
    <dbReference type="NCBI Taxonomy" id="43768"/>
    <lineage>
        <taxon>Bacteria</taxon>
        <taxon>Bacillati</taxon>
        <taxon>Actinomycetota</taxon>
        <taxon>Actinomycetes</taxon>
        <taxon>Mycobacteriales</taxon>
        <taxon>Corynebacteriaceae</taxon>
        <taxon>Corynebacterium</taxon>
    </lineage>
</organism>
<evidence type="ECO:0000313" key="3">
    <source>
        <dbReference type="Proteomes" id="UP000249886"/>
    </source>
</evidence>
<feature type="transmembrane region" description="Helical" evidence="1">
    <location>
        <begin position="44"/>
        <end position="62"/>
    </location>
</feature>
<dbReference type="Proteomes" id="UP000249886">
    <property type="component" value="Unassembled WGS sequence"/>
</dbReference>
<gene>
    <name evidence="2" type="ORF">NCTC10254_01430</name>
</gene>
<keyword evidence="1" id="KW-0812">Transmembrane</keyword>
<sequence>MQLGRTYIYSNFLKAIMIFATMLLAVGVSLMLTPRTDMSEVAKYTVVGIVWLVALYVVSRRFRTMAEGNAPRPWWRMTASRFLGWAFAIFFAAAGIWIAAGSNLLPSNPLLGIAYLAFGNLFVMSALRPPTCRR</sequence>